<keyword evidence="2" id="KW-0547">Nucleotide-binding</keyword>
<evidence type="ECO:0000256" key="1">
    <source>
        <dbReference type="ARBA" id="ARBA00022448"/>
    </source>
</evidence>
<dbReference type="PANTHER" id="PTHR42788">
    <property type="entry name" value="TAURINE IMPORT ATP-BINDING PROTEIN-RELATED"/>
    <property type="match status" value="1"/>
</dbReference>
<dbReference type="STRING" id="1121331.SAMN02745248_02598"/>
<keyword evidence="3 5" id="KW-0067">ATP-binding</keyword>
<protein>
    <submittedName>
        <fullName evidence="5">NitT/TauT family transport system ATP-binding protein</fullName>
    </submittedName>
</protein>
<dbReference type="CDD" id="cd03293">
    <property type="entry name" value="ABC_NrtD_SsuB_transporters"/>
    <property type="match status" value="1"/>
</dbReference>
<gene>
    <name evidence="5" type="ORF">SAMN02745248_02598</name>
</gene>
<evidence type="ECO:0000313" key="6">
    <source>
        <dbReference type="Proteomes" id="UP000183952"/>
    </source>
</evidence>
<dbReference type="InterPro" id="IPR003593">
    <property type="entry name" value="AAA+_ATPase"/>
</dbReference>
<reference evidence="5 6" key="1">
    <citation type="submission" date="2016-11" db="EMBL/GenBank/DDBJ databases">
        <authorList>
            <person name="Jaros S."/>
            <person name="Januszkiewicz K."/>
            <person name="Wedrychowicz H."/>
        </authorList>
    </citation>
    <scope>NUCLEOTIDE SEQUENCE [LARGE SCALE GENOMIC DNA]</scope>
    <source>
        <strain evidence="5 6">DSM 3090</strain>
    </source>
</reference>
<proteinExistence type="predicted"/>
<dbReference type="InterPro" id="IPR050166">
    <property type="entry name" value="ABC_transporter_ATP-bind"/>
</dbReference>
<organism evidence="5 6">
    <name type="scientific">Hathewaya proteolytica DSM 3090</name>
    <dbReference type="NCBI Taxonomy" id="1121331"/>
    <lineage>
        <taxon>Bacteria</taxon>
        <taxon>Bacillati</taxon>
        <taxon>Bacillota</taxon>
        <taxon>Clostridia</taxon>
        <taxon>Eubacteriales</taxon>
        <taxon>Clostridiaceae</taxon>
        <taxon>Hathewaya</taxon>
    </lineage>
</organism>
<name>A0A1M6SP03_9CLOT</name>
<dbReference type="PANTHER" id="PTHR42788:SF13">
    <property type="entry name" value="ALIPHATIC SULFONATES IMPORT ATP-BINDING PROTEIN SSUB"/>
    <property type="match status" value="1"/>
</dbReference>
<dbReference type="GO" id="GO:0016887">
    <property type="term" value="F:ATP hydrolysis activity"/>
    <property type="evidence" value="ECO:0007669"/>
    <property type="project" value="InterPro"/>
</dbReference>
<dbReference type="SMART" id="SM00382">
    <property type="entry name" value="AAA"/>
    <property type="match status" value="1"/>
</dbReference>
<sequence>MLDVSIKNVSFSYDKEPVLGSIDLDVSAGDFVCLLGQSGCGKSTLLRLIAGLEKPNSGEILIHGNTIKGPGLDRGMIFQDYGLFPWMTSGENIALALKQKFKTMNKSERENLAKQWMANVGLEESLFDKLPLSLSGGQRQRCAIARAFAIDPPVLLMDEPFGALDAVTKALLQDTVLELWAKEEEKRKTIFFVTHSVDEALLLATDIFVLGQSPSKIIYHHSFKGKEKPKRETMFSNPEVMEIRNKLIKIINDEIQSKAEAKKK</sequence>
<dbReference type="OrthoDB" id="9802264at2"/>
<dbReference type="GO" id="GO:0005524">
    <property type="term" value="F:ATP binding"/>
    <property type="evidence" value="ECO:0007669"/>
    <property type="project" value="UniProtKB-KW"/>
</dbReference>
<evidence type="ECO:0000256" key="2">
    <source>
        <dbReference type="ARBA" id="ARBA00022741"/>
    </source>
</evidence>
<dbReference type="PROSITE" id="PS50893">
    <property type="entry name" value="ABC_TRANSPORTER_2"/>
    <property type="match status" value="1"/>
</dbReference>
<evidence type="ECO:0000313" key="5">
    <source>
        <dbReference type="EMBL" id="SHK46377.1"/>
    </source>
</evidence>
<keyword evidence="1" id="KW-0813">Transport</keyword>
<dbReference type="Proteomes" id="UP000183952">
    <property type="component" value="Unassembled WGS sequence"/>
</dbReference>
<dbReference type="Pfam" id="PF00005">
    <property type="entry name" value="ABC_tran"/>
    <property type="match status" value="1"/>
</dbReference>
<dbReference type="SUPFAM" id="SSF52540">
    <property type="entry name" value="P-loop containing nucleoside triphosphate hydrolases"/>
    <property type="match status" value="1"/>
</dbReference>
<evidence type="ECO:0000259" key="4">
    <source>
        <dbReference type="PROSITE" id="PS50893"/>
    </source>
</evidence>
<keyword evidence="6" id="KW-1185">Reference proteome</keyword>
<evidence type="ECO:0000256" key="3">
    <source>
        <dbReference type="ARBA" id="ARBA00022840"/>
    </source>
</evidence>
<dbReference type="EMBL" id="FRAD01000030">
    <property type="protein sequence ID" value="SHK46377.1"/>
    <property type="molecule type" value="Genomic_DNA"/>
</dbReference>
<feature type="domain" description="ABC transporter" evidence="4">
    <location>
        <begin position="4"/>
        <end position="237"/>
    </location>
</feature>
<accession>A0A1M6SP03</accession>
<dbReference type="InterPro" id="IPR027417">
    <property type="entry name" value="P-loop_NTPase"/>
</dbReference>
<dbReference type="AlphaFoldDB" id="A0A1M6SP03"/>
<dbReference type="RefSeq" id="WP_072904485.1">
    <property type="nucleotide sequence ID" value="NZ_FRAD01000030.1"/>
</dbReference>
<dbReference type="InterPro" id="IPR003439">
    <property type="entry name" value="ABC_transporter-like_ATP-bd"/>
</dbReference>
<dbReference type="Gene3D" id="3.40.50.300">
    <property type="entry name" value="P-loop containing nucleotide triphosphate hydrolases"/>
    <property type="match status" value="1"/>
</dbReference>